<evidence type="ECO:0000313" key="2">
    <source>
        <dbReference type="EMBL" id="MCI06140.1"/>
    </source>
</evidence>
<keyword evidence="1" id="KW-1133">Transmembrane helix</keyword>
<proteinExistence type="predicted"/>
<evidence type="ECO:0000313" key="3">
    <source>
        <dbReference type="Proteomes" id="UP000265520"/>
    </source>
</evidence>
<dbReference type="EMBL" id="LXQA010060864">
    <property type="protein sequence ID" value="MCI06140.1"/>
    <property type="molecule type" value="Genomic_DNA"/>
</dbReference>
<feature type="non-terminal residue" evidence="2">
    <location>
        <position position="1"/>
    </location>
</feature>
<keyword evidence="1" id="KW-0812">Transmembrane</keyword>
<dbReference type="Proteomes" id="UP000265520">
    <property type="component" value="Unassembled WGS sequence"/>
</dbReference>
<keyword evidence="3" id="KW-1185">Reference proteome</keyword>
<protein>
    <submittedName>
        <fullName evidence="2">Uncharacterized protein</fullName>
    </submittedName>
</protein>
<name>A0A392P3T7_9FABA</name>
<keyword evidence="1" id="KW-0472">Membrane</keyword>
<sequence>EDHSLISATATRKGLKSLDARTDPQIRLDSSVDRILMVYMMADVIANIIVIVTVATAAAVIYLARPILRQYLFPKQKIKAM</sequence>
<feature type="transmembrane region" description="Helical" evidence="1">
    <location>
        <begin position="44"/>
        <end position="64"/>
    </location>
</feature>
<organism evidence="2 3">
    <name type="scientific">Trifolium medium</name>
    <dbReference type="NCBI Taxonomy" id="97028"/>
    <lineage>
        <taxon>Eukaryota</taxon>
        <taxon>Viridiplantae</taxon>
        <taxon>Streptophyta</taxon>
        <taxon>Embryophyta</taxon>
        <taxon>Tracheophyta</taxon>
        <taxon>Spermatophyta</taxon>
        <taxon>Magnoliopsida</taxon>
        <taxon>eudicotyledons</taxon>
        <taxon>Gunneridae</taxon>
        <taxon>Pentapetalae</taxon>
        <taxon>rosids</taxon>
        <taxon>fabids</taxon>
        <taxon>Fabales</taxon>
        <taxon>Fabaceae</taxon>
        <taxon>Papilionoideae</taxon>
        <taxon>50 kb inversion clade</taxon>
        <taxon>NPAAA clade</taxon>
        <taxon>Hologalegina</taxon>
        <taxon>IRL clade</taxon>
        <taxon>Trifolieae</taxon>
        <taxon>Trifolium</taxon>
    </lineage>
</organism>
<reference evidence="2 3" key="1">
    <citation type="journal article" date="2018" name="Front. Plant Sci.">
        <title>Red Clover (Trifolium pratense) and Zigzag Clover (T. medium) - A Picture of Genomic Similarities and Differences.</title>
        <authorList>
            <person name="Dluhosova J."/>
            <person name="Istvanek J."/>
            <person name="Nedelnik J."/>
            <person name="Repkova J."/>
        </authorList>
    </citation>
    <scope>NUCLEOTIDE SEQUENCE [LARGE SCALE GENOMIC DNA]</scope>
    <source>
        <strain evidence="3">cv. 10/8</strain>
        <tissue evidence="2">Leaf</tissue>
    </source>
</reference>
<accession>A0A392P3T7</accession>
<dbReference type="AlphaFoldDB" id="A0A392P3T7"/>
<comment type="caution">
    <text evidence="2">The sequence shown here is derived from an EMBL/GenBank/DDBJ whole genome shotgun (WGS) entry which is preliminary data.</text>
</comment>
<evidence type="ECO:0000256" key="1">
    <source>
        <dbReference type="SAM" id="Phobius"/>
    </source>
</evidence>